<keyword evidence="7" id="KW-0067">ATP-binding</keyword>
<dbReference type="InterPro" id="IPR036890">
    <property type="entry name" value="HATPase_C_sf"/>
</dbReference>
<proteinExistence type="predicted"/>
<feature type="domain" description="Signal transduction histidine kinase HWE region" evidence="10">
    <location>
        <begin position="194"/>
        <end position="277"/>
    </location>
</feature>
<dbReference type="EC" id="2.7.13.3" evidence="2"/>
<keyword evidence="12" id="KW-1185">Reference proteome</keyword>
<evidence type="ECO:0000256" key="5">
    <source>
        <dbReference type="ARBA" id="ARBA00022741"/>
    </source>
</evidence>
<feature type="transmembrane region" description="Helical" evidence="9">
    <location>
        <begin position="110"/>
        <end position="130"/>
    </location>
</feature>
<feature type="transmembrane region" description="Helical" evidence="9">
    <location>
        <begin position="40"/>
        <end position="66"/>
    </location>
</feature>
<keyword evidence="8" id="KW-0175">Coiled coil</keyword>
<dbReference type="Pfam" id="PF07536">
    <property type="entry name" value="HWE_HK"/>
    <property type="match status" value="1"/>
</dbReference>
<evidence type="ECO:0000313" key="12">
    <source>
        <dbReference type="Proteomes" id="UP000246132"/>
    </source>
</evidence>
<keyword evidence="6" id="KW-0418">Kinase</keyword>
<dbReference type="Gene3D" id="3.30.565.10">
    <property type="entry name" value="Histidine kinase-like ATPase, C-terminal domain"/>
    <property type="match status" value="1"/>
</dbReference>
<dbReference type="GO" id="GO:0005524">
    <property type="term" value="F:ATP binding"/>
    <property type="evidence" value="ECO:0007669"/>
    <property type="project" value="UniProtKB-KW"/>
</dbReference>
<sequence>MAHAAPYCRRTERPETTTVQIMTAFSQYMPHGMCLSWQPWLVILWAGSDLLIFISYFAIPLALLSVLRQRPDLKHRGLVGLFAGFIMLCGLTHALSIVTLWIPIYPLQGYVKLATGLVSAATAIVLFRLVPTLITIPTPSELQEANQNLKREIAAHEATLAKLRQAQHNLEAEVEERTAELKRANAQLAISTREAVHRSRNLIAVVSSIARQSARSHGDAGGFIDTFIGRLNALADATSIVMKGETRTSADLGQVVRTQLEPVLMTYGDRIKVEGQPIDAGSEAAQQISLALHELATNSQKYGALSADAGAISVSWTKRAADGDDAERLVLRWDEEISEAAARSFADAGSGGFGSRLLTKIVPTVLRGSARREVEDSTLTYELILPLSALKDNVNRDGDADLAARIVDRDFGLA</sequence>
<dbReference type="GO" id="GO:0004673">
    <property type="term" value="F:protein histidine kinase activity"/>
    <property type="evidence" value="ECO:0007669"/>
    <property type="project" value="UniProtKB-EC"/>
</dbReference>
<evidence type="ECO:0000256" key="1">
    <source>
        <dbReference type="ARBA" id="ARBA00000085"/>
    </source>
</evidence>
<accession>A0A3A8AIC9</accession>
<evidence type="ECO:0000256" key="4">
    <source>
        <dbReference type="ARBA" id="ARBA00022679"/>
    </source>
</evidence>
<dbReference type="AlphaFoldDB" id="A0A3A8AIC9"/>
<protein>
    <recommendedName>
        <fullName evidence="2">histidine kinase</fullName>
        <ecNumber evidence="2">2.7.13.3</ecNumber>
    </recommendedName>
</protein>
<dbReference type="InterPro" id="IPR058544">
    <property type="entry name" value="ETR1_N"/>
</dbReference>
<dbReference type="PANTHER" id="PTHR41523">
    <property type="entry name" value="TWO-COMPONENT SYSTEM SENSOR PROTEIN"/>
    <property type="match status" value="1"/>
</dbReference>
<keyword evidence="9" id="KW-0812">Transmembrane</keyword>
<feature type="transmembrane region" description="Helical" evidence="9">
    <location>
        <begin position="78"/>
        <end position="104"/>
    </location>
</feature>
<evidence type="ECO:0000256" key="9">
    <source>
        <dbReference type="SAM" id="Phobius"/>
    </source>
</evidence>
<organism evidence="11 12">
    <name type="scientific">Oceaniradius stylonematis</name>
    <dbReference type="NCBI Taxonomy" id="2184161"/>
    <lineage>
        <taxon>Bacteria</taxon>
        <taxon>Pseudomonadati</taxon>
        <taxon>Pseudomonadota</taxon>
        <taxon>Alphaproteobacteria</taxon>
        <taxon>Hyphomicrobiales</taxon>
        <taxon>Ahrensiaceae</taxon>
        <taxon>Oceaniradius</taxon>
    </lineage>
</organism>
<dbReference type="Proteomes" id="UP000246132">
    <property type="component" value="Unassembled WGS sequence"/>
</dbReference>
<name>A0A3A8AIC9_9HYPH</name>
<evidence type="ECO:0000313" key="11">
    <source>
        <dbReference type="EMBL" id="RKF07450.1"/>
    </source>
</evidence>
<keyword evidence="5" id="KW-0547">Nucleotide-binding</keyword>
<reference evidence="11 12" key="1">
    <citation type="journal article" date="2018" name="Int. J. Syst. Bacteriol.">
        <title>Oceaniradius stylonemae gen. nov., sp. nov., isolated from a red alga, Stylonema cornu-cervi.</title>
        <authorList>
            <person name="Jeong S."/>
        </authorList>
    </citation>
    <scope>NUCLEOTIDE SEQUENCE [LARGE SCALE GENOMIC DNA]</scope>
    <source>
        <strain evidence="11 12">StC1</strain>
    </source>
</reference>
<comment type="caution">
    <text evidence="11">The sequence shown here is derived from an EMBL/GenBank/DDBJ whole genome shotgun (WGS) entry which is preliminary data.</text>
</comment>
<evidence type="ECO:0000256" key="3">
    <source>
        <dbReference type="ARBA" id="ARBA00022553"/>
    </source>
</evidence>
<dbReference type="EMBL" id="QFWV02000004">
    <property type="protein sequence ID" value="RKF07450.1"/>
    <property type="molecule type" value="Genomic_DNA"/>
</dbReference>
<keyword evidence="3" id="KW-0597">Phosphoprotein</keyword>
<evidence type="ECO:0000256" key="6">
    <source>
        <dbReference type="ARBA" id="ARBA00022777"/>
    </source>
</evidence>
<dbReference type="SMART" id="SM00911">
    <property type="entry name" value="HWE_HK"/>
    <property type="match status" value="1"/>
</dbReference>
<evidence type="ECO:0000259" key="10">
    <source>
        <dbReference type="SMART" id="SM00911"/>
    </source>
</evidence>
<keyword evidence="9" id="KW-0472">Membrane</keyword>
<evidence type="ECO:0000256" key="8">
    <source>
        <dbReference type="SAM" id="Coils"/>
    </source>
</evidence>
<dbReference type="InterPro" id="IPR011102">
    <property type="entry name" value="Sig_transdc_His_kinase_HWE"/>
</dbReference>
<evidence type="ECO:0000256" key="7">
    <source>
        <dbReference type="ARBA" id="ARBA00022840"/>
    </source>
</evidence>
<keyword evidence="9" id="KW-1133">Transmembrane helix</keyword>
<gene>
    <name evidence="11" type="ORF">DEM25_006510</name>
</gene>
<keyword evidence="4" id="KW-0808">Transferase</keyword>
<comment type="catalytic activity">
    <reaction evidence="1">
        <text>ATP + protein L-histidine = ADP + protein N-phospho-L-histidine.</text>
        <dbReference type="EC" id="2.7.13.3"/>
    </reaction>
</comment>
<dbReference type="Pfam" id="PF25487">
    <property type="entry name" value="ETR1_N"/>
    <property type="match status" value="1"/>
</dbReference>
<feature type="coiled-coil region" evidence="8">
    <location>
        <begin position="146"/>
        <end position="194"/>
    </location>
</feature>
<evidence type="ECO:0000256" key="2">
    <source>
        <dbReference type="ARBA" id="ARBA00012438"/>
    </source>
</evidence>
<dbReference type="PANTHER" id="PTHR41523:SF7">
    <property type="entry name" value="HISTIDINE KINASE"/>
    <property type="match status" value="1"/>
</dbReference>